<organism evidence="2 3">
    <name type="scientific">Nephila pilipes</name>
    <name type="common">Giant wood spider</name>
    <name type="synonym">Nephila maculata</name>
    <dbReference type="NCBI Taxonomy" id="299642"/>
    <lineage>
        <taxon>Eukaryota</taxon>
        <taxon>Metazoa</taxon>
        <taxon>Ecdysozoa</taxon>
        <taxon>Arthropoda</taxon>
        <taxon>Chelicerata</taxon>
        <taxon>Arachnida</taxon>
        <taxon>Araneae</taxon>
        <taxon>Araneomorphae</taxon>
        <taxon>Entelegynae</taxon>
        <taxon>Araneoidea</taxon>
        <taxon>Nephilidae</taxon>
        <taxon>Nephila</taxon>
    </lineage>
</organism>
<keyword evidence="3" id="KW-1185">Reference proteome</keyword>
<gene>
    <name evidence="2" type="ORF">NPIL_65701</name>
</gene>
<proteinExistence type="predicted"/>
<dbReference type="AlphaFoldDB" id="A0A8X6PSI6"/>
<dbReference type="Proteomes" id="UP000887013">
    <property type="component" value="Unassembled WGS sequence"/>
</dbReference>
<protein>
    <submittedName>
        <fullName evidence="2">Uncharacterized protein</fullName>
    </submittedName>
</protein>
<evidence type="ECO:0000313" key="2">
    <source>
        <dbReference type="EMBL" id="GFT86498.1"/>
    </source>
</evidence>
<feature type="compositionally biased region" description="Low complexity" evidence="1">
    <location>
        <begin position="61"/>
        <end position="72"/>
    </location>
</feature>
<reference evidence="2" key="1">
    <citation type="submission" date="2020-08" db="EMBL/GenBank/DDBJ databases">
        <title>Multicomponent nature underlies the extraordinary mechanical properties of spider dragline silk.</title>
        <authorList>
            <person name="Kono N."/>
            <person name="Nakamura H."/>
            <person name="Mori M."/>
            <person name="Yoshida Y."/>
            <person name="Ohtoshi R."/>
            <person name="Malay A.D."/>
            <person name="Moran D.A.P."/>
            <person name="Tomita M."/>
            <person name="Numata K."/>
            <person name="Arakawa K."/>
        </authorList>
    </citation>
    <scope>NUCLEOTIDE SEQUENCE</scope>
</reference>
<evidence type="ECO:0000313" key="3">
    <source>
        <dbReference type="Proteomes" id="UP000887013"/>
    </source>
</evidence>
<comment type="caution">
    <text evidence="2">The sequence shown here is derived from an EMBL/GenBank/DDBJ whole genome shotgun (WGS) entry which is preliminary data.</text>
</comment>
<dbReference type="EMBL" id="BMAW01073139">
    <property type="protein sequence ID" value="GFT86498.1"/>
    <property type="molecule type" value="Genomic_DNA"/>
</dbReference>
<evidence type="ECO:0000256" key="1">
    <source>
        <dbReference type="SAM" id="MobiDB-lite"/>
    </source>
</evidence>
<accession>A0A8X6PSI6</accession>
<name>A0A8X6PSI6_NEPPI</name>
<sequence length="93" mass="10143">MGGKGNATVKCRKDEIVDPNLHVTLRVGIHQIRTKSTKGSVTCKIVSEKAVGGGWEPSNASRQSQQSFFVRSPIEKRYGDGAQGVNSRSERSR</sequence>
<feature type="region of interest" description="Disordered" evidence="1">
    <location>
        <begin position="52"/>
        <end position="93"/>
    </location>
</feature>